<evidence type="ECO:0000313" key="3">
    <source>
        <dbReference type="Proteomes" id="UP000233534"/>
    </source>
</evidence>
<dbReference type="KEGG" id="hsc:HVS_08695"/>
<dbReference type="InterPro" id="IPR039561">
    <property type="entry name" value="Peptidase_M15C"/>
</dbReference>
<dbReference type="EMBL" id="CP025197">
    <property type="protein sequence ID" value="AUG57647.1"/>
    <property type="molecule type" value="Genomic_DNA"/>
</dbReference>
<keyword evidence="3" id="KW-1185">Reference proteome</keyword>
<gene>
    <name evidence="2" type="ORF">HVS_08695</name>
</gene>
<dbReference type="AlphaFoldDB" id="A0A2K9E1J8"/>
<feature type="domain" description="Peptidase M15C" evidence="1">
    <location>
        <begin position="213"/>
        <end position="280"/>
    </location>
</feature>
<reference evidence="2 3" key="1">
    <citation type="submission" date="2017-12" db="EMBL/GenBank/DDBJ databases">
        <title>Complete genome sequence of Herbivorax saccincola GGR1, a novel Cellulosome-producing hydrolytic bacterium in a thermophilic biogas plant, established by Illumina and Nanopore MinION sequencing.</title>
        <authorList>
            <person name="Pechtl A."/>
            <person name="Ruckert C."/>
            <person name="Koeck D.E."/>
            <person name="Maus I."/>
            <person name="Winkler A."/>
            <person name="Kalinowski J."/>
            <person name="Puhler A."/>
            <person name="Schwarz W.W."/>
            <person name="Zverlov V.V."/>
            <person name="Schluter A."/>
            <person name="Liebl W."/>
        </authorList>
    </citation>
    <scope>NUCLEOTIDE SEQUENCE [LARGE SCALE GENOMIC DNA]</scope>
    <source>
        <strain evidence="3">SR1</strain>
    </source>
</reference>
<dbReference type="InterPro" id="IPR009045">
    <property type="entry name" value="Zn_M74/Hedgehog-like"/>
</dbReference>
<evidence type="ECO:0000313" key="2">
    <source>
        <dbReference type="EMBL" id="AUG57647.1"/>
    </source>
</evidence>
<dbReference type="Pfam" id="PF13539">
    <property type="entry name" value="Peptidase_M15_4"/>
    <property type="match status" value="1"/>
</dbReference>
<dbReference type="Gene3D" id="3.30.1380.10">
    <property type="match status" value="1"/>
</dbReference>
<name>A0A2K9E1J8_9FIRM</name>
<evidence type="ECO:0000259" key="1">
    <source>
        <dbReference type="Pfam" id="PF13539"/>
    </source>
</evidence>
<organism evidence="2 3">
    <name type="scientific">Acetivibrio saccincola</name>
    <dbReference type="NCBI Taxonomy" id="1677857"/>
    <lineage>
        <taxon>Bacteria</taxon>
        <taxon>Bacillati</taxon>
        <taxon>Bacillota</taxon>
        <taxon>Clostridia</taxon>
        <taxon>Eubacteriales</taxon>
        <taxon>Oscillospiraceae</taxon>
        <taxon>Acetivibrio</taxon>
    </lineage>
</organism>
<dbReference type="Proteomes" id="UP000233534">
    <property type="component" value="Chromosome"/>
</dbReference>
<dbReference type="GO" id="GO:0008233">
    <property type="term" value="F:peptidase activity"/>
    <property type="evidence" value="ECO:0007669"/>
    <property type="project" value="InterPro"/>
</dbReference>
<sequence length="324" mass="37762">MVMNLSKHRAKVFFCIIGIISLSFGFSTAFSRKVLNDSEGKILDTEFSLYERTMKRDILSLMMAYPEHIEGVRKKDDGNVYIVMKSGNEIIYDDRGEKSFSEKIYNGDLQDMLEDIYPLWDTYEIMEKNIDPGRIRVYPLLKEVYGSSEKEVSSNLENVFIGGSAFAFNKNNNASKALKKAIDEVYQLLKVKPEIYQHVFPVNGTYNYRFIAGTNLLSPHAFAIAVDLKSDSRDYWKWATPEQAQERLDSYPRDVVKIFENNNFIWGGKWSHSDILHFEYRPEIIIKSKYFVESHEAVDPWYYGFPTDDENVRQYIKIIEEALD</sequence>
<accession>A0A2K9E1J8</accession>
<proteinExistence type="predicted"/>
<protein>
    <recommendedName>
        <fullName evidence="1">Peptidase M15C domain-containing protein</fullName>
    </recommendedName>
</protein>
<dbReference type="SUPFAM" id="SSF55166">
    <property type="entry name" value="Hedgehog/DD-peptidase"/>
    <property type="match status" value="1"/>
</dbReference>